<reference evidence="1 2" key="1">
    <citation type="journal article" date="2024" name="Plant Biotechnol. J.">
        <title>Genome and CRISPR/Cas9 system of a widespread forest tree (Populus alba) in the world.</title>
        <authorList>
            <person name="Liu Y.J."/>
            <person name="Jiang P.F."/>
            <person name="Han X.M."/>
            <person name="Li X.Y."/>
            <person name="Wang H.M."/>
            <person name="Wang Y.J."/>
            <person name="Wang X.X."/>
            <person name="Zeng Q.Y."/>
        </authorList>
    </citation>
    <scope>NUCLEOTIDE SEQUENCE [LARGE SCALE GENOMIC DNA]</scope>
    <source>
        <strain evidence="2">cv. PAL-ZL1</strain>
    </source>
</reference>
<proteinExistence type="predicted"/>
<protein>
    <submittedName>
        <fullName evidence="1">Uncharacterized protein</fullName>
    </submittedName>
</protein>
<gene>
    <name evidence="1" type="ORF">D5086_033355</name>
</gene>
<evidence type="ECO:0000313" key="2">
    <source>
        <dbReference type="Proteomes" id="UP000309997"/>
    </source>
</evidence>
<evidence type="ECO:0000313" key="1">
    <source>
        <dbReference type="EMBL" id="KAL3565309.1"/>
    </source>
</evidence>
<keyword evidence="2" id="KW-1185">Reference proteome</keyword>
<sequence length="122" mass="12988">MKKQLIGKRDDTLFHAVSVNLMLVLVKELIMYHDNGFASLKAKQEKGANVAVGCDRKGPSQGIVLDVVPSGPSRGGLEQSLPTRSQLGASTDSPIKSFQHAWCSSNSVSAPSHVNFNGGLRA</sequence>
<dbReference type="Proteomes" id="UP000309997">
    <property type="component" value="Unassembled WGS sequence"/>
</dbReference>
<organism evidence="1 2">
    <name type="scientific">Populus alba</name>
    <name type="common">White poplar</name>
    <dbReference type="NCBI Taxonomy" id="43335"/>
    <lineage>
        <taxon>Eukaryota</taxon>
        <taxon>Viridiplantae</taxon>
        <taxon>Streptophyta</taxon>
        <taxon>Embryophyta</taxon>
        <taxon>Tracheophyta</taxon>
        <taxon>Spermatophyta</taxon>
        <taxon>Magnoliopsida</taxon>
        <taxon>eudicotyledons</taxon>
        <taxon>Gunneridae</taxon>
        <taxon>Pentapetalae</taxon>
        <taxon>rosids</taxon>
        <taxon>fabids</taxon>
        <taxon>Malpighiales</taxon>
        <taxon>Salicaceae</taxon>
        <taxon>Saliceae</taxon>
        <taxon>Populus</taxon>
    </lineage>
</organism>
<dbReference type="EMBL" id="RCHU02000019">
    <property type="protein sequence ID" value="KAL3565309.1"/>
    <property type="molecule type" value="Genomic_DNA"/>
</dbReference>
<comment type="caution">
    <text evidence="1">The sequence shown here is derived from an EMBL/GenBank/DDBJ whole genome shotgun (WGS) entry which is preliminary data.</text>
</comment>
<name>A0ACC4AGK0_POPAL</name>
<accession>A0ACC4AGK0</accession>